<evidence type="ECO:0000256" key="3">
    <source>
        <dbReference type="ARBA" id="ARBA00022475"/>
    </source>
</evidence>
<keyword evidence="4 7" id="KW-0812">Transmembrane</keyword>
<dbReference type="InterPro" id="IPR020846">
    <property type="entry name" value="MFS_dom"/>
</dbReference>
<dbReference type="PROSITE" id="PS50850">
    <property type="entry name" value="MFS"/>
    <property type="match status" value="1"/>
</dbReference>
<evidence type="ECO:0000256" key="4">
    <source>
        <dbReference type="ARBA" id="ARBA00022692"/>
    </source>
</evidence>
<dbReference type="NCBIfam" id="TIGR00711">
    <property type="entry name" value="efflux_EmrB"/>
    <property type="match status" value="1"/>
</dbReference>
<dbReference type="Pfam" id="PF07690">
    <property type="entry name" value="MFS_1"/>
    <property type="match status" value="1"/>
</dbReference>
<feature type="transmembrane region" description="Helical" evidence="7">
    <location>
        <begin position="331"/>
        <end position="349"/>
    </location>
</feature>
<feature type="transmembrane region" description="Helical" evidence="7">
    <location>
        <begin position="49"/>
        <end position="67"/>
    </location>
</feature>
<dbReference type="InterPro" id="IPR036259">
    <property type="entry name" value="MFS_trans_sf"/>
</dbReference>
<dbReference type="InterPro" id="IPR011701">
    <property type="entry name" value="MFS"/>
</dbReference>
<name>A0A4R4Z023_9PSEU</name>
<dbReference type="InterPro" id="IPR004638">
    <property type="entry name" value="EmrB-like"/>
</dbReference>
<keyword evidence="5 7" id="KW-1133">Transmembrane helix</keyword>
<feature type="transmembrane region" description="Helical" evidence="7">
    <location>
        <begin position="301"/>
        <end position="319"/>
    </location>
</feature>
<comment type="caution">
    <text evidence="9">The sequence shown here is derived from an EMBL/GenBank/DDBJ whole genome shotgun (WGS) entry which is preliminary data.</text>
</comment>
<keyword evidence="6 7" id="KW-0472">Membrane</keyword>
<evidence type="ECO:0000259" key="8">
    <source>
        <dbReference type="PROSITE" id="PS50850"/>
    </source>
</evidence>
<dbReference type="SUPFAM" id="SSF103473">
    <property type="entry name" value="MFS general substrate transporter"/>
    <property type="match status" value="1"/>
</dbReference>
<feature type="transmembrane region" description="Helical" evidence="7">
    <location>
        <begin position="402"/>
        <end position="420"/>
    </location>
</feature>
<keyword evidence="3" id="KW-1003">Cell membrane</keyword>
<evidence type="ECO:0000256" key="1">
    <source>
        <dbReference type="ARBA" id="ARBA00004651"/>
    </source>
</evidence>
<evidence type="ECO:0000256" key="7">
    <source>
        <dbReference type="SAM" id="Phobius"/>
    </source>
</evidence>
<feature type="transmembrane region" description="Helical" evidence="7">
    <location>
        <begin position="229"/>
        <end position="246"/>
    </location>
</feature>
<dbReference type="PANTHER" id="PTHR42718:SF42">
    <property type="entry name" value="EXPORT PROTEIN"/>
    <property type="match status" value="1"/>
</dbReference>
<feature type="transmembrane region" description="Helical" evidence="7">
    <location>
        <begin position="79"/>
        <end position="98"/>
    </location>
</feature>
<dbReference type="Gene3D" id="1.20.1720.10">
    <property type="entry name" value="Multidrug resistance protein D"/>
    <property type="match status" value="1"/>
</dbReference>
<dbReference type="PRINTS" id="PR01036">
    <property type="entry name" value="TCRTETB"/>
</dbReference>
<dbReference type="OrthoDB" id="9781469at2"/>
<dbReference type="GO" id="GO:0005886">
    <property type="term" value="C:plasma membrane"/>
    <property type="evidence" value="ECO:0007669"/>
    <property type="project" value="UniProtKB-SubCell"/>
</dbReference>
<feature type="domain" description="Major facilitator superfamily (MFS) profile" evidence="8">
    <location>
        <begin position="13"/>
        <end position="484"/>
    </location>
</feature>
<protein>
    <submittedName>
        <fullName evidence="9">DHA2 family efflux MFS transporter permease subunit</fullName>
    </submittedName>
</protein>
<accession>A0A4R4Z023</accession>
<dbReference type="Proteomes" id="UP000294947">
    <property type="component" value="Unassembled WGS sequence"/>
</dbReference>
<dbReference type="CDD" id="cd17321">
    <property type="entry name" value="MFS_MMR_MDR_like"/>
    <property type="match status" value="1"/>
</dbReference>
<organism evidence="9 10">
    <name type="scientific">Saccharopolyspora elongata</name>
    <dbReference type="NCBI Taxonomy" id="2530387"/>
    <lineage>
        <taxon>Bacteria</taxon>
        <taxon>Bacillati</taxon>
        <taxon>Actinomycetota</taxon>
        <taxon>Actinomycetes</taxon>
        <taxon>Pseudonocardiales</taxon>
        <taxon>Pseudonocardiaceae</taxon>
        <taxon>Saccharopolyspora</taxon>
    </lineage>
</organism>
<gene>
    <name evidence="9" type="ORF">E1288_18085</name>
</gene>
<keyword evidence="2" id="KW-0813">Transport</keyword>
<feature type="transmembrane region" description="Helical" evidence="7">
    <location>
        <begin position="104"/>
        <end position="128"/>
    </location>
</feature>
<dbReference type="EMBL" id="SMKW01000022">
    <property type="protein sequence ID" value="TDD50119.1"/>
    <property type="molecule type" value="Genomic_DNA"/>
</dbReference>
<feature type="transmembrane region" description="Helical" evidence="7">
    <location>
        <begin position="199"/>
        <end position="217"/>
    </location>
</feature>
<evidence type="ECO:0000313" key="9">
    <source>
        <dbReference type="EMBL" id="TDD50119.1"/>
    </source>
</evidence>
<comment type="subcellular location">
    <subcellularLocation>
        <location evidence="1">Cell membrane</location>
        <topology evidence="1">Multi-pass membrane protein</topology>
    </subcellularLocation>
</comment>
<dbReference type="PANTHER" id="PTHR42718">
    <property type="entry name" value="MAJOR FACILITATOR SUPERFAMILY MULTIDRUG TRANSPORTER MFSC"/>
    <property type="match status" value="1"/>
</dbReference>
<feature type="transmembrane region" description="Helical" evidence="7">
    <location>
        <begin position="140"/>
        <end position="163"/>
    </location>
</feature>
<feature type="transmembrane region" description="Helical" evidence="7">
    <location>
        <begin position="267"/>
        <end position="289"/>
    </location>
</feature>
<dbReference type="Gene3D" id="1.20.1250.20">
    <property type="entry name" value="MFS general substrate transporter like domains"/>
    <property type="match status" value="1"/>
</dbReference>
<proteinExistence type="predicted"/>
<dbReference type="AlphaFoldDB" id="A0A4R4Z023"/>
<keyword evidence="10" id="KW-1185">Reference proteome</keyword>
<sequence length="495" mass="50539">MSKTQPNPRRWLVLVVLCLSTLVLTIDNQVLTVAIPVLVQDLGADSQDIQWIGDAYILTTAGLLLTAGSLSDRYGRRRVMIIGLALFGLASLLAAGAASSGELIAYRALMGVGCALVLPSTLSILITVFDDEERRKATSVWSSVLMVGMIGGPILGGVLVTGFGWGSVFLINVPIAVLAIIAALALMPESRAPARRADPLGAVLSMVGLTVLVWAIIELPVTGLTHPATLTRLAVAVVVLIAFAVWETRTASPMVPLALYRDRDFSGGSFALVLTQVGFGGLVLVFTQYLQFVLGYTPTQAGAMMVPIALATILTNALGATLGDKIGNRTMTAVGLTVVAVGFALLGSLSPDSGVVAVASALTVFGVGAGLAQPAAVAALMNAVPPEHAGVGSAVNDTMQQAGGALGIAILGSVLAANYTSAMPATAPEPARTSIGDALALGDAGLAHAAREAFSSGMAITCWATAALVLAAAVLARLVMKGRTTPTPQRVTAEV</sequence>
<feature type="transmembrane region" description="Helical" evidence="7">
    <location>
        <begin position="355"/>
        <end position="381"/>
    </location>
</feature>
<evidence type="ECO:0000313" key="10">
    <source>
        <dbReference type="Proteomes" id="UP000294947"/>
    </source>
</evidence>
<evidence type="ECO:0000256" key="6">
    <source>
        <dbReference type="ARBA" id="ARBA00023136"/>
    </source>
</evidence>
<feature type="transmembrane region" description="Helical" evidence="7">
    <location>
        <begin position="169"/>
        <end position="187"/>
    </location>
</feature>
<evidence type="ECO:0000256" key="2">
    <source>
        <dbReference type="ARBA" id="ARBA00022448"/>
    </source>
</evidence>
<reference evidence="9 10" key="1">
    <citation type="submission" date="2019-03" db="EMBL/GenBank/DDBJ databases">
        <title>Draft genome sequences of novel Actinobacteria.</title>
        <authorList>
            <person name="Sahin N."/>
            <person name="Ay H."/>
            <person name="Saygin H."/>
        </authorList>
    </citation>
    <scope>NUCLEOTIDE SEQUENCE [LARGE SCALE GENOMIC DNA]</scope>
    <source>
        <strain evidence="9 10">7K502</strain>
    </source>
</reference>
<evidence type="ECO:0000256" key="5">
    <source>
        <dbReference type="ARBA" id="ARBA00022989"/>
    </source>
</evidence>
<dbReference type="GO" id="GO:0022857">
    <property type="term" value="F:transmembrane transporter activity"/>
    <property type="evidence" value="ECO:0007669"/>
    <property type="project" value="InterPro"/>
</dbReference>
<dbReference type="RefSeq" id="WP_132486553.1">
    <property type="nucleotide sequence ID" value="NZ_SMKW01000022.1"/>
</dbReference>
<feature type="transmembrane region" description="Helical" evidence="7">
    <location>
        <begin position="458"/>
        <end position="480"/>
    </location>
</feature>